<keyword evidence="14 20" id="KW-0472">Membrane</keyword>
<dbReference type="InterPro" id="IPR004570">
    <property type="entry name" value="Phosphatidylglycerol_P_synth"/>
</dbReference>
<comment type="caution">
    <text evidence="21">The sequence shown here is derived from an EMBL/GenBank/DDBJ whole genome shotgun (WGS) entry which is preliminary data.</text>
</comment>
<evidence type="ECO:0000313" key="21">
    <source>
        <dbReference type="EMBL" id="KXL52671.1"/>
    </source>
</evidence>
<comment type="similarity">
    <text evidence="5 19">Belongs to the CDP-alcohol phosphatidyltransferase class-I family.</text>
</comment>
<feature type="transmembrane region" description="Helical" evidence="20">
    <location>
        <begin position="35"/>
        <end position="53"/>
    </location>
</feature>
<evidence type="ECO:0000256" key="13">
    <source>
        <dbReference type="ARBA" id="ARBA00023098"/>
    </source>
</evidence>
<dbReference type="STRING" id="36847.CLNEO_20800"/>
<proteinExistence type="inferred from homology"/>
<dbReference type="PANTHER" id="PTHR14269">
    <property type="entry name" value="CDP-DIACYLGLYCEROL--GLYCEROL-3-PHOSPHATE 3-PHOSPHATIDYLTRANSFERASE-RELATED"/>
    <property type="match status" value="1"/>
</dbReference>
<feature type="transmembrane region" description="Helical" evidence="20">
    <location>
        <begin position="153"/>
        <end position="171"/>
    </location>
</feature>
<keyword evidence="12 20" id="KW-1133">Transmembrane helix</keyword>
<dbReference type="GO" id="GO:0008444">
    <property type="term" value="F:CDP-diacylglycerol-glycerol-3-phosphate 3-phosphatidyltransferase activity"/>
    <property type="evidence" value="ECO:0007669"/>
    <property type="project" value="UniProtKB-UniRule"/>
</dbReference>
<keyword evidence="15" id="KW-0594">Phospholipid biosynthesis</keyword>
<evidence type="ECO:0000256" key="19">
    <source>
        <dbReference type="RuleBase" id="RU003750"/>
    </source>
</evidence>
<comment type="pathway">
    <text evidence="4">Lipid metabolism.</text>
</comment>
<evidence type="ECO:0000256" key="11">
    <source>
        <dbReference type="ARBA" id="ARBA00022692"/>
    </source>
</evidence>
<evidence type="ECO:0000256" key="9">
    <source>
        <dbReference type="ARBA" id="ARBA00022516"/>
    </source>
</evidence>
<dbReference type="InterPro" id="IPR050324">
    <property type="entry name" value="CDP-alcohol_PTase-I"/>
</dbReference>
<dbReference type="GO" id="GO:0006655">
    <property type="term" value="P:phosphatidylglycerol biosynthetic process"/>
    <property type="evidence" value="ECO:0007669"/>
    <property type="project" value="UniProtKB-UniPathway"/>
</dbReference>
<dbReference type="PROSITE" id="PS00379">
    <property type="entry name" value="CDP_ALCOHOL_P_TRANSF"/>
    <property type="match status" value="1"/>
</dbReference>
<keyword evidence="9" id="KW-0444">Lipid biosynthesis</keyword>
<dbReference type="InterPro" id="IPR043130">
    <property type="entry name" value="CDP-OH_PTrfase_TM_dom"/>
</dbReference>
<keyword evidence="22" id="KW-1185">Reference proteome</keyword>
<dbReference type="OrthoDB" id="9796672at2"/>
<keyword evidence="11 20" id="KW-0812">Transmembrane</keyword>
<evidence type="ECO:0000256" key="4">
    <source>
        <dbReference type="ARBA" id="ARBA00005189"/>
    </source>
</evidence>
<keyword evidence="16" id="KW-1208">Phospholipid metabolism</keyword>
<evidence type="ECO:0000256" key="17">
    <source>
        <dbReference type="ARBA" id="ARBA00048586"/>
    </source>
</evidence>
<dbReference type="Proteomes" id="UP000070539">
    <property type="component" value="Unassembled WGS sequence"/>
</dbReference>
<dbReference type="RefSeq" id="WP_066088502.1">
    <property type="nucleotide sequence ID" value="NZ_LRVM01000006.1"/>
</dbReference>
<evidence type="ECO:0000256" key="1">
    <source>
        <dbReference type="ARBA" id="ARBA00003973"/>
    </source>
</evidence>
<dbReference type="EMBL" id="LRVM01000006">
    <property type="protein sequence ID" value="KXL52671.1"/>
    <property type="molecule type" value="Genomic_DNA"/>
</dbReference>
<comment type="subcellular location">
    <subcellularLocation>
        <location evidence="2">Cell membrane</location>
        <topology evidence="2">Multi-pass membrane protein</topology>
    </subcellularLocation>
</comment>
<evidence type="ECO:0000256" key="3">
    <source>
        <dbReference type="ARBA" id="ARBA00005042"/>
    </source>
</evidence>
<comment type="catalytic activity">
    <reaction evidence="17">
        <text>a CDP-1,2-diacyl-sn-glycerol + sn-glycerol 3-phosphate = a 1,2-diacyl-sn-glycero-3-phospho-(1'-sn-glycero-3'-phosphate) + CMP + H(+)</text>
        <dbReference type="Rhea" id="RHEA:12593"/>
        <dbReference type="ChEBI" id="CHEBI:15378"/>
        <dbReference type="ChEBI" id="CHEBI:57597"/>
        <dbReference type="ChEBI" id="CHEBI:58332"/>
        <dbReference type="ChEBI" id="CHEBI:60110"/>
        <dbReference type="ChEBI" id="CHEBI:60377"/>
        <dbReference type="EC" id="2.7.8.5"/>
    </reaction>
</comment>
<comment type="function">
    <text evidence="1">This protein catalyzes the committed step to the synthesis of the acidic phospholipids.</text>
</comment>
<accession>A0A136WDX7</accession>
<dbReference type="InterPro" id="IPR000462">
    <property type="entry name" value="CDP-OH_P_trans"/>
</dbReference>
<organism evidence="21 22">
    <name type="scientific">Anaerotignum neopropionicum</name>
    <dbReference type="NCBI Taxonomy" id="36847"/>
    <lineage>
        <taxon>Bacteria</taxon>
        <taxon>Bacillati</taxon>
        <taxon>Bacillota</taxon>
        <taxon>Clostridia</taxon>
        <taxon>Lachnospirales</taxon>
        <taxon>Anaerotignaceae</taxon>
        <taxon>Anaerotignum</taxon>
    </lineage>
</organism>
<dbReference type="PATRIC" id="fig|36847.3.peg.2446"/>
<dbReference type="NCBIfam" id="TIGR00560">
    <property type="entry name" value="pgsA"/>
    <property type="match status" value="1"/>
</dbReference>
<dbReference type="EC" id="2.7.8.5" evidence="6 18"/>
<dbReference type="FunFam" id="1.20.120.1760:FF:000004">
    <property type="entry name" value="CDP-diacylglycerol--glycerol-3-phosphate 3-phosphatidyltransferase"/>
    <property type="match status" value="1"/>
</dbReference>
<gene>
    <name evidence="21" type="primary">pgsA_2</name>
    <name evidence="21" type="ORF">CLNEO_20800</name>
</gene>
<dbReference type="PIRSF" id="PIRSF000847">
    <property type="entry name" value="Phos_ph_gly_syn"/>
    <property type="match status" value="1"/>
</dbReference>
<evidence type="ECO:0000256" key="6">
    <source>
        <dbReference type="ARBA" id="ARBA00013170"/>
    </source>
</evidence>
<comment type="pathway">
    <text evidence="3">Phospholipid metabolism; phosphatidylglycerol biosynthesis; phosphatidylglycerol from CDP-diacylglycerol: step 1/2.</text>
</comment>
<protein>
    <recommendedName>
        <fullName evidence="7 18">CDP-diacylglycerol--glycerol-3-phosphate 3-phosphatidyltransferase</fullName>
        <ecNumber evidence="6 18">2.7.8.5</ecNumber>
    </recommendedName>
</protein>
<evidence type="ECO:0000256" key="16">
    <source>
        <dbReference type="ARBA" id="ARBA00023264"/>
    </source>
</evidence>
<reference evidence="21 22" key="1">
    <citation type="submission" date="2016-01" db="EMBL/GenBank/DDBJ databases">
        <title>Genome sequence of Clostridium neopropionicum X4, DSM-3847.</title>
        <authorList>
            <person name="Poehlein A."/>
            <person name="Beck M.H."/>
            <person name="Bengelsdorf F.R."/>
            <person name="Daniel R."/>
            <person name="Duerre P."/>
        </authorList>
    </citation>
    <scope>NUCLEOTIDE SEQUENCE [LARGE SCALE GENOMIC DNA]</scope>
    <source>
        <strain evidence="21 22">DSM-3847</strain>
    </source>
</reference>
<dbReference type="Gene3D" id="1.20.120.1760">
    <property type="match status" value="1"/>
</dbReference>
<dbReference type="InterPro" id="IPR048254">
    <property type="entry name" value="CDP_ALCOHOL_P_TRANSF_CS"/>
</dbReference>
<feature type="transmembrane region" description="Helical" evidence="20">
    <location>
        <begin position="74"/>
        <end position="99"/>
    </location>
</feature>
<name>A0A136WDX7_9FIRM</name>
<keyword evidence="8" id="KW-1003">Cell membrane</keyword>
<evidence type="ECO:0000256" key="2">
    <source>
        <dbReference type="ARBA" id="ARBA00004651"/>
    </source>
</evidence>
<dbReference type="UniPathway" id="UPA00084">
    <property type="reaction ID" value="UER00503"/>
</dbReference>
<keyword evidence="10 19" id="KW-0808">Transferase</keyword>
<evidence type="ECO:0000256" key="5">
    <source>
        <dbReference type="ARBA" id="ARBA00010441"/>
    </source>
</evidence>
<dbReference type="PANTHER" id="PTHR14269:SF62">
    <property type="entry name" value="CDP-DIACYLGLYCEROL--GLYCEROL-3-PHOSPHATE 3-PHOSPHATIDYLTRANSFERASE 1, CHLOROPLASTIC"/>
    <property type="match status" value="1"/>
</dbReference>
<evidence type="ECO:0000256" key="14">
    <source>
        <dbReference type="ARBA" id="ARBA00023136"/>
    </source>
</evidence>
<sequence length="179" mass="19952">MQKNLPNRLTMLRVILIPVFLLVLFFAPAPMNRYVAVAIFIVASLTDFLDGYLARKWNLVSNFGKFMDPLADKLLVMAALVSMVQLGDLASWVVIIILAREFAITGFRTLAMEANIVMAASWWGKVKTTVQMLMIIVVLLELPFAGVTIVEKLLIGLAVFFTILSGVDYIMKNKQVLKG</sequence>
<dbReference type="GO" id="GO:0005886">
    <property type="term" value="C:plasma membrane"/>
    <property type="evidence" value="ECO:0007669"/>
    <property type="project" value="UniProtKB-SubCell"/>
</dbReference>
<keyword evidence="13" id="KW-0443">Lipid metabolism</keyword>
<evidence type="ECO:0000256" key="8">
    <source>
        <dbReference type="ARBA" id="ARBA00022475"/>
    </source>
</evidence>
<evidence type="ECO:0000256" key="15">
    <source>
        <dbReference type="ARBA" id="ARBA00023209"/>
    </source>
</evidence>
<evidence type="ECO:0000256" key="10">
    <source>
        <dbReference type="ARBA" id="ARBA00022679"/>
    </source>
</evidence>
<evidence type="ECO:0000313" key="22">
    <source>
        <dbReference type="Proteomes" id="UP000070539"/>
    </source>
</evidence>
<evidence type="ECO:0000256" key="7">
    <source>
        <dbReference type="ARBA" id="ARBA00014944"/>
    </source>
</evidence>
<evidence type="ECO:0000256" key="12">
    <source>
        <dbReference type="ARBA" id="ARBA00022989"/>
    </source>
</evidence>
<evidence type="ECO:0000256" key="18">
    <source>
        <dbReference type="NCBIfam" id="TIGR00560"/>
    </source>
</evidence>
<dbReference type="AlphaFoldDB" id="A0A136WDX7"/>
<evidence type="ECO:0000256" key="20">
    <source>
        <dbReference type="SAM" id="Phobius"/>
    </source>
</evidence>
<dbReference type="Pfam" id="PF01066">
    <property type="entry name" value="CDP-OH_P_transf"/>
    <property type="match status" value="1"/>
</dbReference>
<feature type="transmembrane region" description="Helical" evidence="20">
    <location>
        <begin position="12"/>
        <end position="29"/>
    </location>
</feature>